<dbReference type="EMBL" id="OCMT01000001">
    <property type="protein sequence ID" value="SOD13355.1"/>
    <property type="molecule type" value="Genomic_DNA"/>
</dbReference>
<accession>A0A285ZUM7</accession>
<evidence type="ECO:0000313" key="3">
    <source>
        <dbReference type="Proteomes" id="UP000219281"/>
    </source>
</evidence>
<sequence length="1108" mass="126718">MKLIKQSRLFFKEGKSDKVYEIDLCELSTNEFLVNFRYGRRGNTLKEGTKTPSALQLDKAEILFAELENEKRKKGYQTETEVFMELPSLDAIEPDTLNGVILQRLQDAIVGRNSFKTEWKTSRVIWKAGLLGLQEAIPFIIKLATRGNEMQTYAALYALIKLNATTAEPLFTALANNVKQKSHILNVAFEGLLTIANETEQQKLCNQLLEKLPTEVRYAIEIDDLELLTAALHQNTENKEVDHFTSIYLLCKIKPQILSVFSAVLKTWNYRPPYFKHLRAIYKLAQLRNDAVTLALLSYGFEKQPAMFRRTYALDSNSRPYLTVIDQAVKVGAELKNKDSKLAFSQYTKAYFQKNAVDFLKQTAIAGGSTAYLKLAVNILLQYKEKDYTIAQEKPLSDYGRYDYKTKLYTYYIVNYPECSDALLLSTILFGNDSERKLQANLKFITNSRTVVSSSYYYNSSTVFAAPAQNSGFVDHTSTGSVIDAAKNIFKNLFGKKNVVPPPSAAPVIHTEIEQKNEVEMLPRLELYPELWDAMPEAYVQLLMQAEMGRIHLFAYERLKAHPKFEEISQRFDERAILQLLNSKFDLPNKFGFEILKSDESKFAGKLSFVAKILGSNTEQARNWAQQLVNTNSALYFNDIEFVLTTLFNIKEETKSWIDERLQIHEFSDERAQAILGKTIAELLNLENTEENNLQAKSAINRLFLIAQAQAEKLSWTIVEQLMASSLSSNQILAAKILLSKVENVSATEIPITLTEMLLLSEFAEVRDGGIDLLNRYPDHFLSQHIHFLLKLIDQSDERILDAVFATINRLVVHQPEIGNTVVPALVYALMRKEKFEGAHAKLSGFLLNQLKGYWNTGLQPKEITKLVHAQYRTSQLAGYEILKAYADSNRFSLRQIISFGSHEILAIRQWSWNYFKQNVERIREQRNQSLYLTDSKWDDTRAYAFHFFKTEFTATDWDADTLISIVDSIRPDVESFGKEMITRFFNAENALTYLTKLSEHPSVNVQSFVSSYLSTYAKNQPHLLQELTFYFRSVLTRVNKARVAKNRVFSFISEEALTNQETAAWAVGILDDVSAQSTVQDKATCIDILTKIKAYYPELDMHLTIKN</sequence>
<dbReference type="Pfam" id="PF05406">
    <property type="entry name" value="WGR"/>
    <property type="match status" value="1"/>
</dbReference>
<dbReference type="AlphaFoldDB" id="A0A285ZUM7"/>
<protein>
    <submittedName>
        <fullName evidence="2">WGR domain-containing protein</fullName>
    </submittedName>
</protein>
<organism evidence="2 3">
    <name type="scientific">Pedobacter xixiisoli</name>
    <dbReference type="NCBI Taxonomy" id="1476464"/>
    <lineage>
        <taxon>Bacteria</taxon>
        <taxon>Pseudomonadati</taxon>
        <taxon>Bacteroidota</taxon>
        <taxon>Sphingobacteriia</taxon>
        <taxon>Sphingobacteriales</taxon>
        <taxon>Sphingobacteriaceae</taxon>
        <taxon>Pedobacter</taxon>
    </lineage>
</organism>
<dbReference type="PROSITE" id="PS51977">
    <property type="entry name" value="WGR"/>
    <property type="match status" value="1"/>
</dbReference>
<dbReference type="OrthoDB" id="435394at2"/>
<gene>
    <name evidence="2" type="ORF">SAMN06297358_1182</name>
</gene>
<dbReference type="SUPFAM" id="SSF48371">
    <property type="entry name" value="ARM repeat"/>
    <property type="match status" value="1"/>
</dbReference>
<dbReference type="InterPro" id="IPR016024">
    <property type="entry name" value="ARM-type_fold"/>
</dbReference>
<dbReference type="InterPro" id="IPR008893">
    <property type="entry name" value="WGR_domain"/>
</dbReference>
<name>A0A285ZUM7_9SPHI</name>
<proteinExistence type="predicted"/>
<dbReference type="Gene3D" id="2.20.140.10">
    <property type="entry name" value="WGR domain"/>
    <property type="match status" value="1"/>
</dbReference>
<evidence type="ECO:0000259" key="1">
    <source>
        <dbReference type="PROSITE" id="PS51977"/>
    </source>
</evidence>
<evidence type="ECO:0000313" key="2">
    <source>
        <dbReference type="EMBL" id="SOD13355.1"/>
    </source>
</evidence>
<keyword evidence="3" id="KW-1185">Reference proteome</keyword>
<dbReference type="CDD" id="cd07998">
    <property type="entry name" value="WGR_DNA_ligase"/>
    <property type="match status" value="1"/>
</dbReference>
<feature type="domain" description="WGR" evidence="1">
    <location>
        <begin position="1"/>
        <end position="90"/>
    </location>
</feature>
<dbReference type="Proteomes" id="UP000219281">
    <property type="component" value="Unassembled WGS sequence"/>
</dbReference>
<reference evidence="3" key="1">
    <citation type="submission" date="2017-09" db="EMBL/GenBank/DDBJ databases">
        <authorList>
            <person name="Varghese N."/>
            <person name="Submissions S."/>
        </authorList>
    </citation>
    <scope>NUCLEOTIDE SEQUENCE [LARGE SCALE GENOMIC DNA]</scope>
    <source>
        <strain evidence="3">CGMCC 1.12803</strain>
    </source>
</reference>
<dbReference type="RefSeq" id="WP_097129706.1">
    <property type="nucleotide sequence ID" value="NZ_OCMT01000001.1"/>
</dbReference>